<dbReference type="GO" id="GO:0030148">
    <property type="term" value="P:sphingolipid biosynthetic process"/>
    <property type="evidence" value="ECO:0007669"/>
    <property type="project" value="InterPro"/>
</dbReference>
<feature type="transmembrane region" description="Helical" evidence="12">
    <location>
        <begin position="6"/>
        <end position="25"/>
    </location>
</feature>
<dbReference type="PRINTS" id="PR00081">
    <property type="entry name" value="GDHRDH"/>
</dbReference>
<gene>
    <name evidence="13" type="ORF">TTRE_0000277601</name>
</gene>
<keyword evidence="8" id="KW-0560">Oxidoreductase</keyword>
<accession>A0A077Z391</accession>
<evidence type="ECO:0000256" key="3">
    <source>
        <dbReference type="ARBA" id="ARBA00004991"/>
    </source>
</evidence>
<dbReference type="Pfam" id="PF00106">
    <property type="entry name" value="adh_short"/>
    <property type="match status" value="1"/>
</dbReference>
<keyword evidence="6" id="KW-0521">NADP</keyword>
<evidence type="ECO:0000256" key="6">
    <source>
        <dbReference type="ARBA" id="ARBA00022857"/>
    </source>
</evidence>
<evidence type="ECO:0000313" key="13">
    <source>
        <dbReference type="EMBL" id="CDW54506.1"/>
    </source>
</evidence>
<evidence type="ECO:0000256" key="9">
    <source>
        <dbReference type="ARBA" id="ARBA00023098"/>
    </source>
</evidence>
<evidence type="ECO:0000256" key="7">
    <source>
        <dbReference type="ARBA" id="ARBA00022919"/>
    </source>
</evidence>
<keyword evidence="7" id="KW-0746">Sphingolipid metabolism</keyword>
<keyword evidence="12" id="KW-0812">Transmembrane</keyword>
<dbReference type="GO" id="GO:0047560">
    <property type="term" value="F:3-dehydrosphinganine reductase activity"/>
    <property type="evidence" value="ECO:0007669"/>
    <property type="project" value="UniProtKB-EC"/>
</dbReference>
<organism evidence="13 14">
    <name type="scientific">Trichuris trichiura</name>
    <name type="common">Whipworm</name>
    <name type="synonym">Trichocephalus trichiurus</name>
    <dbReference type="NCBI Taxonomy" id="36087"/>
    <lineage>
        <taxon>Eukaryota</taxon>
        <taxon>Metazoa</taxon>
        <taxon>Ecdysozoa</taxon>
        <taxon>Nematoda</taxon>
        <taxon>Enoplea</taxon>
        <taxon>Dorylaimia</taxon>
        <taxon>Trichinellida</taxon>
        <taxon>Trichuridae</taxon>
        <taxon>Trichuris</taxon>
    </lineage>
</organism>
<keyword evidence="4" id="KW-0547">Nucleotide-binding</keyword>
<dbReference type="InterPro" id="IPR002347">
    <property type="entry name" value="SDR_fam"/>
</dbReference>
<evidence type="ECO:0000256" key="8">
    <source>
        <dbReference type="ARBA" id="ARBA00023002"/>
    </source>
</evidence>
<evidence type="ECO:0000313" key="14">
    <source>
        <dbReference type="Proteomes" id="UP000030665"/>
    </source>
</evidence>
<dbReference type="InterPro" id="IPR036291">
    <property type="entry name" value="NAD(P)-bd_dom_sf"/>
</dbReference>
<evidence type="ECO:0000256" key="4">
    <source>
        <dbReference type="ARBA" id="ARBA00022741"/>
    </source>
</evidence>
<evidence type="ECO:0000256" key="10">
    <source>
        <dbReference type="ARBA" id="ARBA00026112"/>
    </source>
</evidence>
<dbReference type="GO" id="GO:0005789">
    <property type="term" value="C:endoplasmic reticulum membrane"/>
    <property type="evidence" value="ECO:0007669"/>
    <property type="project" value="TreeGrafter"/>
</dbReference>
<dbReference type="InterPro" id="IPR020904">
    <property type="entry name" value="Sc_DH/Rdtase_CS"/>
</dbReference>
<dbReference type="EMBL" id="HG805901">
    <property type="protein sequence ID" value="CDW54506.1"/>
    <property type="molecule type" value="Genomic_DNA"/>
</dbReference>
<dbReference type="SUPFAM" id="SSF51735">
    <property type="entry name" value="NAD(P)-binding Rossmann-fold domains"/>
    <property type="match status" value="1"/>
</dbReference>
<evidence type="ECO:0000256" key="1">
    <source>
        <dbReference type="ARBA" id="ARBA00004240"/>
    </source>
</evidence>
<keyword evidence="5" id="KW-0256">Endoplasmic reticulum</keyword>
<comment type="similarity">
    <text evidence="11">Belongs to the short-chain dehydrogenases/reductases (SDR) family.</text>
</comment>
<dbReference type="PRINTS" id="PR00080">
    <property type="entry name" value="SDRFAMILY"/>
</dbReference>
<comment type="pathway">
    <text evidence="2">Lipid metabolism; sphingolipid metabolism.</text>
</comment>
<evidence type="ECO:0000256" key="12">
    <source>
        <dbReference type="SAM" id="Phobius"/>
    </source>
</evidence>
<dbReference type="STRING" id="36087.A0A077Z391"/>
<dbReference type="GO" id="GO:0000166">
    <property type="term" value="F:nucleotide binding"/>
    <property type="evidence" value="ECO:0007669"/>
    <property type="project" value="UniProtKB-KW"/>
</dbReference>
<dbReference type="OrthoDB" id="37659at2759"/>
<keyword evidence="9" id="KW-0443">Lipid metabolism</keyword>
<sequence>MSIYGFIATVALPCILLAIVAYILADRKRCQPIKNFSGYHVLITGGSKGIGKAIALEAVRRGADVSIIARNADALEQTAEELRLASGEGQKIFWYTADLSESWQRMSELMRKIELEGGPVDILINNVGRSVQAPLEDLKEEDFFDQMKLNYLTAACITKHVLISMKRRASDQLKNRRVCFVSSQAGQIGLYGYTAYSASKFALRGFAEALQMECRPYNVWITIAYPPHTDTEGFAEEWNLTPELTKAITAGDTVPMKPADVGRHILDSVAKGEFSCHMGLEGWMLSTVCAGMSPANSWRDTITQALAMGPLRLVGLFYLLKFNFTVSK</sequence>
<protein>
    <recommendedName>
        <fullName evidence="10">3-dehydrosphinganine reductase</fullName>
        <ecNumber evidence="10">1.1.1.102</ecNumber>
    </recommendedName>
</protein>
<dbReference type="GO" id="GO:0006666">
    <property type="term" value="P:3-keto-sphinganine metabolic process"/>
    <property type="evidence" value="ECO:0007669"/>
    <property type="project" value="InterPro"/>
</dbReference>
<evidence type="ECO:0000256" key="5">
    <source>
        <dbReference type="ARBA" id="ARBA00022824"/>
    </source>
</evidence>
<comment type="pathway">
    <text evidence="3">Sphingolipid metabolism.</text>
</comment>
<dbReference type="Gene3D" id="3.40.50.720">
    <property type="entry name" value="NAD(P)-binding Rossmann-like Domain"/>
    <property type="match status" value="1"/>
</dbReference>
<dbReference type="PANTHER" id="PTHR43550:SF3">
    <property type="entry name" value="3-KETODIHYDROSPHINGOSINE REDUCTASE"/>
    <property type="match status" value="1"/>
</dbReference>
<dbReference type="EC" id="1.1.1.102" evidence="10"/>
<dbReference type="AlphaFoldDB" id="A0A077Z391"/>
<comment type="subcellular location">
    <subcellularLocation>
        <location evidence="1">Endoplasmic reticulum</location>
    </subcellularLocation>
</comment>
<name>A0A077Z391_TRITR</name>
<reference evidence="13" key="1">
    <citation type="submission" date="2014-01" db="EMBL/GenBank/DDBJ databases">
        <authorList>
            <person name="Aslett M."/>
        </authorList>
    </citation>
    <scope>NUCLEOTIDE SEQUENCE</scope>
</reference>
<dbReference type="Proteomes" id="UP000030665">
    <property type="component" value="Unassembled WGS sequence"/>
</dbReference>
<dbReference type="CDD" id="cd08939">
    <property type="entry name" value="KDSR-like_SDR_c"/>
    <property type="match status" value="1"/>
</dbReference>
<evidence type="ECO:0000256" key="2">
    <source>
        <dbReference type="ARBA" id="ARBA00004760"/>
    </source>
</evidence>
<keyword evidence="12" id="KW-0472">Membrane</keyword>
<dbReference type="PANTHER" id="PTHR43550">
    <property type="entry name" value="3-KETODIHYDROSPHINGOSINE REDUCTASE"/>
    <property type="match status" value="1"/>
</dbReference>
<keyword evidence="14" id="KW-1185">Reference proteome</keyword>
<dbReference type="PROSITE" id="PS00061">
    <property type="entry name" value="ADH_SHORT"/>
    <property type="match status" value="1"/>
</dbReference>
<evidence type="ECO:0000256" key="11">
    <source>
        <dbReference type="RuleBase" id="RU000363"/>
    </source>
</evidence>
<reference evidence="13" key="2">
    <citation type="submission" date="2014-03" db="EMBL/GenBank/DDBJ databases">
        <title>The whipworm genome and dual-species transcriptomics of an intimate host-pathogen interaction.</title>
        <authorList>
            <person name="Foth B.J."/>
            <person name="Tsai I.J."/>
            <person name="Reid A.J."/>
            <person name="Bancroft A.J."/>
            <person name="Nichol S."/>
            <person name="Tracey A."/>
            <person name="Holroyd N."/>
            <person name="Cotton J.A."/>
            <person name="Stanley E.J."/>
            <person name="Zarowiecki M."/>
            <person name="Liu J.Z."/>
            <person name="Huckvale T."/>
            <person name="Cooper P.J."/>
            <person name="Grencis R.K."/>
            <person name="Berriman M."/>
        </authorList>
    </citation>
    <scope>NUCLEOTIDE SEQUENCE [LARGE SCALE GENOMIC DNA]</scope>
</reference>
<proteinExistence type="inferred from homology"/>
<dbReference type="InterPro" id="IPR045022">
    <property type="entry name" value="KDSR-like"/>
</dbReference>
<keyword evidence="12" id="KW-1133">Transmembrane helix</keyword>